<feature type="transmembrane region" description="Helical" evidence="4">
    <location>
        <begin position="20"/>
        <end position="41"/>
    </location>
</feature>
<dbReference type="InterPro" id="IPR004089">
    <property type="entry name" value="MCPsignal_dom"/>
</dbReference>
<keyword evidence="4" id="KW-0472">Membrane</keyword>
<feature type="domain" description="HAMP" evidence="6">
    <location>
        <begin position="187"/>
        <end position="241"/>
    </location>
</feature>
<feature type="domain" description="Methyl-accepting transducer" evidence="5">
    <location>
        <begin position="285"/>
        <end position="500"/>
    </location>
</feature>
<proteinExistence type="inferred from homology"/>
<gene>
    <name evidence="7" type="ORF">FIM25_11980</name>
</gene>
<evidence type="ECO:0000256" key="4">
    <source>
        <dbReference type="SAM" id="Phobius"/>
    </source>
</evidence>
<sequence>MPKQAFALRLPFYHSMLFRISILVLMLSTGLLIILGGWQYLSAKNRFEIRLEADADLIIERLAQTLQEPLYNFDMSQVDAALHSEMKDKRILAIGIHGQMNQENEPDICIGRNRKGEVVSTEKLPDTRNFLRKMDVTHRDETIAAITLIMDPAFFKDGLRKIFYDLILIILILDILLFITLVFTLRRVVVMPLRRLTTAVQDVAQGKGDLTRRIPIASKDEMALLSHWMNTFVDALETKAKIARKVADGDLTVTIPVLSDQDTLGQALATMIRRLARAASEVRIAARHSVEASRDVLTISNRLRQGTLTQAESAENLSSRMREMSLAVSRNLATARNTENGAMKASEMTDASGKAVEDAAQAMINIIKRIGIVEEIARQTHLLALNAAIEAARAGEHGRGFAVVADEIRKLAEKSRESAVAIGKMARDGSAMAKDAREHLESLVPEIRGNADRVMEIRTASDKQADAIGQAAEILGGLETVVQENARSAEQMSLASQALNRIADQLESQVQYLQIRQEEDKN</sequence>
<dbReference type="GO" id="GO:0007165">
    <property type="term" value="P:signal transduction"/>
    <property type="evidence" value="ECO:0007669"/>
    <property type="project" value="UniProtKB-KW"/>
</dbReference>
<dbReference type="Proteomes" id="UP000321899">
    <property type="component" value="Unassembled WGS sequence"/>
</dbReference>
<protein>
    <submittedName>
        <fullName evidence="7">Methyl-accepting chemotaxis protein</fullName>
    </submittedName>
</protein>
<dbReference type="SMART" id="SM00304">
    <property type="entry name" value="HAMP"/>
    <property type="match status" value="1"/>
</dbReference>
<comment type="caution">
    <text evidence="7">The sequence shown here is derived from an EMBL/GenBank/DDBJ whole genome shotgun (WGS) entry which is preliminary data.</text>
</comment>
<dbReference type="CDD" id="cd06225">
    <property type="entry name" value="HAMP"/>
    <property type="match status" value="1"/>
</dbReference>
<keyword evidence="3" id="KW-0807">Transducer</keyword>
<dbReference type="Pfam" id="PF00672">
    <property type="entry name" value="HAMP"/>
    <property type="match status" value="1"/>
</dbReference>
<keyword evidence="1" id="KW-0145">Chemotaxis</keyword>
<dbReference type="PRINTS" id="PR00260">
    <property type="entry name" value="CHEMTRNSDUCR"/>
</dbReference>
<dbReference type="OrthoDB" id="9816383at2"/>
<comment type="similarity">
    <text evidence="2">Belongs to the methyl-accepting chemotaxis (MCP) protein family.</text>
</comment>
<dbReference type="Gene3D" id="1.10.287.950">
    <property type="entry name" value="Methyl-accepting chemotaxis protein"/>
    <property type="match status" value="1"/>
</dbReference>
<dbReference type="AlphaFoldDB" id="A0A5S5ME90"/>
<evidence type="ECO:0000256" key="2">
    <source>
        <dbReference type="ARBA" id="ARBA00029447"/>
    </source>
</evidence>
<dbReference type="GO" id="GO:0004888">
    <property type="term" value="F:transmembrane signaling receptor activity"/>
    <property type="evidence" value="ECO:0007669"/>
    <property type="project" value="InterPro"/>
</dbReference>
<feature type="transmembrane region" description="Helical" evidence="4">
    <location>
        <begin position="162"/>
        <end position="185"/>
    </location>
</feature>
<dbReference type="PROSITE" id="PS50111">
    <property type="entry name" value="CHEMOTAXIS_TRANSDUC_2"/>
    <property type="match status" value="1"/>
</dbReference>
<organism evidence="7 8">
    <name type="scientific">Desulfobotulus mexicanus</name>
    <dbReference type="NCBI Taxonomy" id="2586642"/>
    <lineage>
        <taxon>Bacteria</taxon>
        <taxon>Pseudomonadati</taxon>
        <taxon>Thermodesulfobacteriota</taxon>
        <taxon>Desulfobacteria</taxon>
        <taxon>Desulfobacterales</taxon>
        <taxon>Desulfobacteraceae</taxon>
        <taxon>Desulfobotulus</taxon>
    </lineage>
</organism>
<dbReference type="InterPro" id="IPR051310">
    <property type="entry name" value="MCP_chemotaxis"/>
</dbReference>
<evidence type="ECO:0000259" key="6">
    <source>
        <dbReference type="PROSITE" id="PS50885"/>
    </source>
</evidence>
<keyword evidence="8" id="KW-1185">Reference proteome</keyword>
<evidence type="ECO:0000256" key="1">
    <source>
        <dbReference type="ARBA" id="ARBA00022500"/>
    </source>
</evidence>
<dbReference type="GO" id="GO:0006935">
    <property type="term" value="P:chemotaxis"/>
    <property type="evidence" value="ECO:0007669"/>
    <property type="project" value="UniProtKB-KW"/>
</dbReference>
<feature type="domain" description="HAMP" evidence="6">
    <location>
        <begin position="243"/>
        <end position="280"/>
    </location>
</feature>
<dbReference type="Pfam" id="PF00015">
    <property type="entry name" value="MCPsignal"/>
    <property type="match status" value="1"/>
</dbReference>
<evidence type="ECO:0000259" key="5">
    <source>
        <dbReference type="PROSITE" id="PS50111"/>
    </source>
</evidence>
<name>A0A5S5ME90_9BACT</name>
<evidence type="ECO:0000313" key="7">
    <source>
        <dbReference type="EMBL" id="TYT73999.1"/>
    </source>
</evidence>
<evidence type="ECO:0000256" key="3">
    <source>
        <dbReference type="PROSITE-ProRule" id="PRU00284"/>
    </source>
</evidence>
<dbReference type="InterPro" id="IPR003660">
    <property type="entry name" value="HAMP_dom"/>
</dbReference>
<keyword evidence="4" id="KW-1133">Transmembrane helix</keyword>
<dbReference type="RefSeq" id="WP_139449640.1">
    <property type="nucleotide sequence ID" value="NZ_VDMB01000016.1"/>
</dbReference>
<dbReference type="PANTHER" id="PTHR43531:SF11">
    <property type="entry name" value="METHYL-ACCEPTING CHEMOTAXIS PROTEIN 3"/>
    <property type="match status" value="1"/>
</dbReference>
<accession>A0A5S5ME90</accession>
<dbReference type="EMBL" id="VDMB01000016">
    <property type="protein sequence ID" value="TYT73999.1"/>
    <property type="molecule type" value="Genomic_DNA"/>
</dbReference>
<evidence type="ECO:0000313" key="8">
    <source>
        <dbReference type="Proteomes" id="UP000321899"/>
    </source>
</evidence>
<reference evidence="7 8" key="1">
    <citation type="submission" date="2019-06" db="EMBL/GenBank/DDBJ databases">
        <title>Desulfobotulus mexicanus sp. nov., a novel sulfate-reducing bacterium isolated from the sediment of an alkaline crater lake in Mexico.</title>
        <authorList>
            <person name="Hirschler-Rea A."/>
        </authorList>
    </citation>
    <scope>NUCLEOTIDE SEQUENCE [LARGE SCALE GENOMIC DNA]</scope>
    <source>
        <strain evidence="7 8">PAR22N</strain>
    </source>
</reference>
<dbReference type="PANTHER" id="PTHR43531">
    <property type="entry name" value="PROTEIN ICFG"/>
    <property type="match status" value="1"/>
</dbReference>
<dbReference type="InterPro" id="IPR004090">
    <property type="entry name" value="Chemotax_Me-accpt_rcpt"/>
</dbReference>
<dbReference type="PROSITE" id="PS50885">
    <property type="entry name" value="HAMP"/>
    <property type="match status" value="2"/>
</dbReference>
<keyword evidence="4" id="KW-0812">Transmembrane</keyword>
<dbReference type="SMART" id="SM00283">
    <property type="entry name" value="MA"/>
    <property type="match status" value="1"/>
</dbReference>
<dbReference type="Gene3D" id="6.10.340.10">
    <property type="match status" value="1"/>
</dbReference>
<dbReference type="GO" id="GO:0005886">
    <property type="term" value="C:plasma membrane"/>
    <property type="evidence" value="ECO:0007669"/>
    <property type="project" value="TreeGrafter"/>
</dbReference>
<dbReference type="SUPFAM" id="SSF58104">
    <property type="entry name" value="Methyl-accepting chemotaxis protein (MCP) signaling domain"/>
    <property type="match status" value="1"/>
</dbReference>